<sequence>MQVLQFARDLAVPGIEVVSCGCLGACGSGPNVAVIPLDGTAPLVLRHISTPQRAADMLREVCCAQVDEALLKATELRLAGNAAARSGDLKRACALYTVGLELEPHAGRHLLLSNRSGVRLELGDAEGALEDANSAAECAPPGFTTAAIRQVEALLRLQRFRAAMECLLAAKQRHPGFSDTNDYQRCVADVCAALEAAEVQP</sequence>
<dbReference type="PANTHER" id="PTHR47682:SF1">
    <property type="entry name" value="TETRATRICOPEPTIDE REPEAT (TPR)-CONTAINING PROTEIN"/>
    <property type="match status" value="1"/>
</dbReference>
<gene>
    <name evidence="1" type="ORF">COHA_003863</name>
</gene>
<dbReference type="PANTHER" id="PTHR47682">
    <property type="entry name" value="TETRATRICOPEPTIDE REPEAT (TPR)-CONTAINING PROTEIN"/>
    <property type="match status" value="1"/>
</dbReference>
<dbReference type="SUPFAM" id="SSF48452">
    <property type="entry name" value="TPR-like"/>
    <property type="match status" value="1"/>
</dbReference>
<comment type="caution">
    <text evidence="1">The sequence shown here is derived from an EMBL/GenBank/DDBJ whole genome shotgun (WGS) entry which is preliminary data.</text>
</comment>
<dbReference type="AlphaFoldDB" id="A0AAD5H334"/>
<reference evidence="1" key="1">
    <citation type="submission" date="2020-11" db="EMBL/GenBank/DDBJ databases">
        <title>Chlorella ohadii genome sequencing and assembly.</title>
        <authorList>
            <person name="Murik O."/>
            <person name="Treves H."/>
            <person name="Kedem I."/>
            <person name="Shotland Y."/>
            <person name="Kaplan A."/>
        </authorList>
    </citation>
    <scope>NUCLEOTIDE SEQUENCE</scope>
    <source>
        <strain evidence="1">1</strain>
    </source>
</reference>
<organism evidence="1 2">
    <name type="scientific">Chlorella ohadii</name>
    <dbReference type="NCBI Taxonomy" id="2649997"/>
    <lineage>
        <taxon>Eukaryota</taxon>
        <taxon>Viridiplantae</taxon>
        <taxon>Chlorophyta</taxon>
        <taxon>core chlorophytes</taxon>
        <taxon>Trebouxiophyceae</taxon>
        <taxon>Chlorellales</taxon>
        <taxon>Chlorellaceae</taxon>
        <taxon>Chlorella clade</taxon>
        <taxon>Chlorella</taxon>
    </lineage>
</organism>
<dbReference type="InterPro" id="IPR011990">
    <property type="entry name" value="TPR-like_helical_dom_sf"/>
</dbReference>
<evidence type="ECO:0000313" key="2">
    <source>
        <dbReference type="Proteomes" id="UP001205105"/>
    </source>
</evidence>
<protein>
    <submittedName>
        <fullName evidence="1">Uncharacterized protein</fullName>
    </submittedName>
</protein>
<accession>A0AAD5H334</accession>
<dbReference type="CDD" id="cd02980">
    <property type="entry name" value="TRX_Fd_family"/>
    <property type="match status" value="1"/>
</dbReference>
<name>A0AAD5H334_9CHLO</name>
<dbReference type="Gene3D" id="1.25.40.10">
    <property type="entry name" value="Tetratricopeptide repeat domain"/>
    <property type="match status" value="1"/>
</dbReference>
<proteinExistence type="predicted"/>
<dbReference type="Proteomes" id="UP001205105">
    <property type="component" value="Unassembled WGS sequence"/>
</dbReference>
<evidence type="ECO:0000313" key="1">
    <source>
        <dbReference type="EMBL" id="KAI7842509.1"/>
    </source>
</evidence>
<dbReference type="EMBL" id="JADXDR010000052">
    <property type="protein sequence ID" value="KAI7842509.1"/>
    <property type="molecule type" value="Genomic_DNA"/>
</dbReference>
<keyword evidence="2" id="KW-1185">Reference proteome</keyword>